<dbReference type="Proteomes" id="UP000504612">
    <property type="component" value="Unplaced"/>
</dbReference>
<feature type="domain" description="Ig-like" evidence="3">
    <location>
        <begin position="102"/>
        <end position="178"/>
    </location>
</feature>
<dbReference type="InterPro" id="IPR047012">
    <property type="entry name" value="ICAM_VCAM"/>
</dbReference>
<proteinExistence type="predicted"/>
<dbReference type="AlphaFoldDB" id="A0A6J1W326"/>
<reference evidence="5" key="1">
    <citation type="submission" date="2025-08" db="UniProtKB">
        <authorList>
            <consortium name="RefSeq"/>
        </authorList>
    </citation>
    <scope>IDENTIFICATION</scope>
</reference>
<evidence type="ECO:0000256" key="2">
    <source>
        <dbReference type="SAM" id="Phobius"/>
    </source>
</evidence>
<gene>
    <name evidence="5" type="primary">LOC113428461</name>
</gene>
<protein>
    <submittedName>
        <fullName evidence="5">Intercellular adhesion molecule 5-like</fullName>
    </submittedName>
</protein>
<dbReference type="RefSeq" id="XP_026546804.1">
    <property type="nucleotide sequence ID" value="XM_026691019.1"/>
</dbReference>
<evidence type="ECO:0000313" key="5">
    <source>
        <dbReference type="RefSeq" id="XP_026546804.1"/>
    </source>
</evidence>
<dbReference type="Gene3D" id="2.60.40.10">
    <property type="entry name" value="Immunoglobulins"/>
    <property type="match status" value="2"/>
</dbReference>
<keyword evidence="2" id="KW-1133">Transmembrane helix</keyword>
<sequence>MVNVFALPKLILQIGSSEAVVNQTVNITCSADGSASPGFKMQIVDAAKTLASGNINEHFLQYAMIAQQEDNKREFICQVILIIDGQAKERNISQNLTVFYAPKMDDSSCPQTWTWKKGSTTTLTCSALGNPTPTVQCWKDGRLYNIGEPQLIQIEHGGIYHCNATNQYGFDVRDVTIHVESYQPYIIAIICAIMGIAVVVFLIYLKRKIYNNKKVRKYHLSKRHQLRAARKSELLQLSEFHNQ</sequence>
<dbReference type="KEGG" id="nss:113428461"/>
<name>A0A6J1W326_9SAUR</name>
<dbReference type="GO" id="GO:0007155">
    <property type="term" value="P:cell adhesion"/>
    <property type="evidence" value="ECO:0007669"/>
    <property type="project" value="InterPro"/>
</dbReference>
<keyword evidence="4" id="KW-1185">Reference proteome</keyword>
<keyword evidence="2" id="KW-0812">Transmembrane</keyword>
<dbReference type="InterPro" id="IPR007110">
    <property type="entry name" value="Ig-like_dom"/>
</dbReference>
<evidence type="ECO:0000256" key="1">
    <source>
        <dbReference type="ARBA" id="ARBA00022553"/>
    </source>
</evidence>
<feature type="transmembrane region" description="Helical" evidence="2">
    <location>
        <begin position="185"/>
        <end position="205"/>
    </location>
</feature>
<dbReference type="PROSITE" id="PS50835">
    <property type="entry name" value="IG_LIKE"/>
    <property type="match status" value="1"/>
</dbReference>
<dbReference type="GO" id="GO:0005886">
    <property type="term" value="C:plasma membrane"/>
    <property type="evidence" value="ECO:0007669"/>
    <property type="project" value="TreeGrafter"/>
</dbReference>
<keyword evidence="2" id="KW-0472">Membrane</keyword>
<dbReference type="FunFam" id="2.60.40.10:FF:002232">
    <property type="entry name" value="Intercellular adhesion molecule 3"/>
    <property type="match status" value="1"/>
</dbReference>
<evidence type="ECO:0000313" key="4">
    <source>
        <dbReference type="Proteomes" id="UP000504612"/>
    </source>
</evidence>
<dbReference type="PANTHER" id="PTHR13771:SF9">
    <property type="entry name" value="INTERCELLULAR ADHESION MOLECULE 5"/>
    <property type="match status" value="1"/>
</dbReference>
<dbReference type="InterPro" id="IPR036179">
    <property type="entry name" value="Ig-like_dom_sf"/>
</dbReference>
<keyword evidence="1" id="KW-0597">Phosphoprotein</keyword>
<dbReference type="GO" id="GO:0005178">
    <property type="term" value="F:integrin binding"/>
    <property type="evidence" value="ECO:0007669"/>
    <property type="project" value="InterPro"/>
</dbReference>
<evidence type="ECO:0000259" key="3">
    <source>
        <dbReference type="PROSITE" id="PS50835"/>
    </source>
</evidence>
<dbReference type="PANTHER" id="PTHR13771">
    <property type="entry name" value="INTERCELLULAR ADHESION MOLECULE"/>
    <property type="match status" value="1"/>
</dbReference>
<dbReference type="Pfam" id="PF13895">
    <property type="entry name" value="Ig_2"/>
    <property type="match status" value="1"/>
</dbReference>
<dbReference type="InterPro" id="IPR013783">
    <property type="entry name" value="Ig-like_fold"/>
</dbReference>
<dbReference type="SUPFAM" id="SSF48726">
    <property type="entry name" value="Immunoglobulin"/>
    <property type="match status" value="2"/>
</dbReference>
<dbReference type="GeneID" id="113428461"/>
<organism evidence="4 5">
    <name type="scientific">Notechis scutatus</name>
    <name type="common">mainland tiger snake</name>
    <dbReference type="NCBI Taxonomy" id="8663"/>
    <lineage>
        <taxon>Eukaryota</taxon>
        <taxon>Metazoa</taxon>
        <taxon>Chordata</taxon>
        <taxon>Craniata</taxon>
        <taxon>Vertebrata</taxon>
        <taxon>Euteleostomi</taxon>
        <taxon>Lepidosauria</taxon>
        <taxon>Squamata</taxon>
        <taxon>Bifurcata</taxon>
        <taxon>Unidentata</taxon>
        <taxon>Episquamata</taxon>
        <taxon>Toxicofera</taxon>
        <taxon>Serpentes</taxon>
        <taxon>Colubroidea</taxon>
        <taxon>Elapidae</taxon>
        <taxon>Hydrophiinae</taxon>
        <taxon>Notechis</taxon>
    </lineage>
</organism>
<accession>A0A6J1W326</accession>